<accession>A0ABP7D4U5</accession>
<keyword evidence="8" id="KW-1185">Reference proteome</keyword>
<dbReference type="EMBL" id="BAAAYX010000003">
    <property type="protein sequence ID" value="GAA3698345.1"/>
    <property type="molecule type" value="Genomic_DNA"/>
</dbReference>
<dbReference type="InterPro" id="IPR018300">
    <property type="entry name" value="Aminotrans_IV_CS"/>
</dbReference>
<evidence type="ECO:0000313" key="8">
    <source>
        <dbReference type="Proteomes" id="UP001500051"/>
    </source>
</evidence>
<name>A0ABP7D4U5_9ACTN</name>
<evidence type="ECO:0000256" key="1">
    <source>
        <dbReference type="ARBA" id="ARBA00001933"/>
    </source>
</evidence>
<keyword evidence="7" id="KW-0456">Lyase</keyword>
<dbReference type="InterPro" id="IPR050571">
    <property type="entry name" value="Class-IV_PLP-Dep_Aminotrnsfr"/>
</dbReference>
<organism evidence="7 8">
    <name type="scientific">Microlunatus aurantiacus</name>
    <dbReference type="NCBI Taxonomy" id="446786"/>
    <lineage>
        <taxon>Bacteria</taxon>
        <taxon>Bacillati</taxon>
        <taxon>Actinomycetota</taxon>
        <taxon>Actinomycetes</taxon>
        <taxon>Propionibacteriales</taxon>
        <taxon>Propionibacteriaceae</taxon>
        <taxon>Microlunatus</taxon>
    </lineage>
</organism>
<comment type="cofactor">
    <cofactor evidence="1 5">
        <name>pyridoxal 5'-phosphate</name>
        <dbReference type="ChEBI" id="CHEBI:597326"/>
    </cofactor>
</comment>
<evidence type="ECO:0000256" key="6">
    <source>
        <dbReference type="SAM" id="MobiDB-lite"/>
    </source>
</evidence>
<proteinExistence type="inferred from homology"/>
<dbReference type="InterPro" id="IPR043131">
    <property type="entry name" value="BCAT-like_N"/>
</dbReference>
<comment type="similarity">
    <text evidence="2 4">Belongs to the class-IV pyridoxal-phosphate-dependent aminotransferase family.</text>
</comment>
<evidence type="ECO:0000256" key="3">
    <source>
        <dbReference type="ARBA" id="ARBA00022898"/>
    </source>
</evidence>
<evidence type="ECO:0000256" key="5">
    <source>
        <dbReference type="RuleBase" id="RU004516"/>
    </source>
</evidence>
<dbReference type="Gene3D" id="3.20.10.10">
    <property type="entry name" value="D-amino Acid Aminotransferase, subunit A, domain 2"/>
    <property type="match status" value="1"/>
</dbReference>
<keyword evidence="3 5" id="KW-0663">Pyridoxal phosphate</keyword>
<sequence length="298" mass="31432">MLGSRLADMTTAAPSAPASTPAAPSRTIWFDGRLYGSEETPSVPVTDHGFVVGDGVFEALKITAAGPFAVQRHLDRMSRSAASLELPAPDHAVVRAAIEAVCADQAWDFGKIRITYTGGVGPLGSAAAFGPPTLVVIAEPTDPPPPTVTVVTAPWRRNEHGALTGVKSTSYGENVRGLSFAHAKEASETIFLNTAGDVCEGTGTNIFCVFGDRIVTPPLLSGPLAGITREVLLEWCDIVEEDFTLATAAEADEVFITSSLRDVQGVTRWDAVEYPGVGPRTAEIAARFRARSTELVDP</sequence>
<feature type="compositionally biased region" description="Low complexity" evidence="6">
    <location>
        <begin position="10"/>
        <end position="24"/>
    </location>
</feature>
<reference evidence="8" key="1">
    <citation type="journal article" date="2019" name="Int. J. Syst. Evol. Microbiol.">
        <title>The Global Catalogue of Microorganisms (GCM) 10K type strain sequencing project: providing services to taxonomists for standard genome sequencing and annotation.</title>
        <authorList>
            <consortium name="The Broad Institute Genomics Platform"/>
            <consortium name="The Broad Institute Genome Sequencing Center for Infectious Disease"/>
            <person name="Wu L."/>
            <person name="Ma J."/>
        </authorList>
    </citation>
    <scope>NUCLEOTIDE SEQUENCE [LARGE SCALE GENOMIC DNA]</scope>
    <source>
        <strain evidence="8">JCM 16548</strain>
    </source>
</reference>
<dbReference type="InterPro" id="IPR001544">
    <property type="entry name" value="Aminotrans_IV"/>
</dbReference>
<evidence type="ECO:0000313" key="7">
    <source>
        <dbReference type="EMBL" id="GAA3698345.1"/>
    </source>
</evidence>
<evidence type="ECO:0000256" key="2">
    <source>
        <dbReference type="ARBA" id="ARBA00009320"/>
    </source>
</evidence>
<dbReference type="InterPro" id="IPR043132">
    <property type="entry name" value="BCAT-like_C"/>
</dbReference>
<dbReference type="PANTHER" id="PTHR42743">
    <property type="entry name" value="AMINO-ACID AMINOTRANSFERASE"/>
    <property type="match status" value="1"/>
</dbReference>
<dbReference type="Gene3D" id="3.30.470.10">
    <property type="match status" value="1"/>
</dbReference>
<gene>
    <name evidence="7" type="ORF">GCM10022204_13330</name>
</gene>
<dbReference type="InterPro" id="IPR036038">
    <property type="entry name" value="Aminotransferase-like"/>
</dbReference>
<dbReference type="Pfam" id="PF01063">
    <property type="entry name" value="Aminotran_4"/>
    <property type="match status" value="1"/>
</dbReference>
<dbReference type="PANTHER" id="PTHR42743:SF11">
    <property type="entry name" value="AMINODEOXYCHORISMATE LYASE"/>
    <property type="match status" value="1"/>
</dbReference>
<dbReference type="SUPFAM" id="SSF56752">
    <property type="entry name" value="D-aminoacid aminotransferase-like PLP-dependent enzymes"/>
    <property type="match status" value="1"/>
</dbReference>
<comment type="caution">
    <text evidence="7">The sequence shown here is derived from an EMBL/GenBank/DDBJ whole genome shotgun (WGS) entry which is preliminary data.</text>
</comment>
<dbReference type="GO" id="GO:0016829">
    <property type="term" value="F:lyase activity"/>
    <property type="evidence" value="ECO:0007669"/>
    <property type="project" value="UniProtKB-KW"/>
</dbReference>
<evidence type="ECO:0000256" key="4">
    <source>
        <dbReference type="RuleBase" id="RU004106"/>
    </source>
</evidence>
<feature type="region of interest" description="Disordered" evidence="6">
    <location>
        <begin position="1"/>
        <end position="24"/>
    </location>
</feature>
<protein>
    <submittedName>
        <fullName evidence="7">Aminodeoxychorismate lyase</fullName>
    </submittedName>
</protein>
<dbReference type="PROSITE" id="PS00770">
    <property type="entry name" value="AA_TRANSFER_CLASS_4"/>
    <property type="match status" value="1"/>
</dbReference>
<dbReference type="Proteomes" id="UP001500051">
    <property type="component" value="Unassembled WGS sequence"/>
</dbReference>